<protein>
    <recommendedName>
        <fullName evidence="1">Bacterial Ig-like domain-containing protein</fullName>
    </recommendedName>
</protein>
<feature type="domain" description="Bacterial Ig-like" evidence="1">
    <location>
        <begin position="241"/>
        <end position="308"/>
    </location>
</feature>
<dbReference type="AlphaFoldDB" id="A0A4U9VMS4"/>
<evidence type="ECO:0000259" key="1">
    <source>
        <dbReference type="Pfam" id="PF19077"/>
    </source>
</evidence>
<dbReference type="Gene3D" id="2.60.40.10">
    <property type="entry name" value="Immunoglobulins"/>
    <property type="match status" value="4"/>
</dbReference>
<accession>A0A4U9VMS4</accession>
<proteinExistence type="predicted"/>
<feature type="domain" description="Bacterial Ig-like" evidence="1">
    <location>
        <begin position="143"/>
        <end position="208"/>
    </location>
</feature>
<dbReference type="InterPro" id="IPR049826">
    <property type="entry name" value="Ig-like_ice"/>
</dbReference>
<dbReference type="Pfam" id="PF19077">
    <property type="entry name" value="Big_13"/>
    <property type="match status" value="3"/>
</dbReference>
<organism evidence="2">
    <name type="scientific">Serratia fonticola</name>
    <dbReference type="NCBI Taxonomy" id="47917"/>
    <lineage>
        <taxon>Bacteria</taxon>
        <taxon>Pseudomonadati</taxon>
        <taxon>Pseudomonadota</taxon>
        <taxon>Gammaproteobacteria</taxon>
        <taxon>Enterobacterales</taxon>
        <taxon>Yersiniaceae</taxon>
        <taxon>Serratia</taxon>
    </lineage>
</organism>
<dbReference type="InterPro" id="IPR044016">
    <property type="entry name" value="Big_13"/>
</dbReference>
<dbReference type="NCBIfam" id="NF033510">
    <property type="entry name" value="Ca_tandemer"/>
    <property type="match status" value="4"/>
</dbReference>
<gene>
    <name evidence="2" type="ORF">NCTC12965_05454</name>
</gene>
<dbReference type="InterPro" id="IPR013783">
    <property type="entry name" value="Ig-like_fold"/>
</dbReference>
<name>A0A4U9VMS4_SERFO</name>
<dbReference type="EMBL" id="CABEEZ010000116">
    <property type="protein sequence ID" value="VTR46912.1"/>
    <property type="molecule type" value="Genomic_DNA"/>
</dbReference>
<dbReference type="NCBIfam" id="NF012196">
    <property type="entry name" value="Ig_like_ice"/>
    <property type="match status" value="1"/>
</dbReference>
<reference evidence="2" key="1">
    <citation type="submission" date="2019-05" db="EMBL/GenBank/DDBJ databases">
        <authorList>
            <consortium name="Pathogen Informatics"/>
        </authorList>
    </citation>
    <scope>NUCLEOTIDE SEQUENCE [LARGE SCALE GENOMIC DNA]</scope>
    <source>
        <strain evidence="2">NCTC12965</strain>
    </source>
</reference>
<evidence type="ECO:0000313" key="2">
    <source>
        <dbReference type="EMBL" id="VTR46912.1"/>
    </source>
</evidence>
<feature type="domain" description="Bacterial Ig-like" evidence="1">
    <location>
        <begin position="46"/>
        <end position="101"/>
    </location>
</feature>
<sequence length="408" mass="41002">MDVTVDTSLSGLSIAVIAGGRQNSAWPKASRHWVISGSSANLAVGTTVTVTLNGKTYTGTTLADGSWSVTVPAADLALLADGTASVTVNAVDQAGNPVSDSHNLGVFINGLPDVTLNTPFGDGILNGAEAGQPQTLTGTTGITSPGQTVTVTLGGKTYTGTVDANGNWSVTIPAADLQALADGKPALSVTVTDAAGNSNTLNTTVTIDETAPTLTINTIAGDDILNAAEVLVAQTVSGTASVADAGRTVTLTLNGKTYTAVVQADGTWNASLPAADLAALADGSHNLVATLTDAAGNSTSVTHGVSVDADPANLPTLSINVFAGNDIIDGAEVKTAQTISGSTTHVQAGQTVTITLNGKNPIPLPYWQTAPGAPAYRQPIWRCWPTARPPLPPPSATAPVTRPAPIMT</sequence>